<evidence type="ECO:0000313" key="1">
    <source>
        <dbReference type="EMBL" id="MFC3228202.1"/>
    </source>
</evidence>
<keyword evidence="2" id="KW-1185">Reference proteome</keyword>
<protein>
    <submittedName>
        <fullName evidence="1">DUF2946 family protein</fullName>
    </submittedName>
</protein>
<dbReference type="Pfam" id="PF11162">
    <property type="entry name" value="DUF2946"/>
    <property type="match status" value="1"/>
</dbReference>
<gene>
    <name evidence="1" type="ORF">ACFOGJ_13235</name>
</gene>
<proteinExistence type="predicted"/>
<dbReference type="RefSeq" id="WP_379901095.1">
    <property type="nucleotide sequence ID" value="NZ_JBHRTR010000028.1"/>
</dbReference>
<organism evidence="1 2">
    <name type="scientific">Marinibaculum pumilum</name>
    <dbReference type="NCBI Taxonomy" id="1766165"/>
    <lineage>
        <taxon>Bacteria</taxon>
        <taxon>Pseudomonadati</taxon>
        <taxon>Pseudomonadota</taxon>
        <taxon>Alphaproteobacteria</taxon>
        <taxon>Rhodospirillales</taxon>
        <taxon>Rhodospirillaceae</taxon>
        <taxon>Marinibaculum</taxon>
    </lineage>
</organism>
<comment type="caution">
    <text evidence="1">The sequence shown here is derived from an EMBL/GenBank/DDBJ whole genome shotgun (WGS) entry which is preliminary data.</text>
</comment>
<name>A0ABV7L0U5_9PROT</name>
<dbReference type="InterPro" id="IPR021333">
    <property type="entry name" value="DUF2946"/>
</dbReference>
<reference evidence="2" key="1">
    <citation type="journal article" date="2019" name="Int. J. Syst. Evol. Microbiol.">
        <title>The Global Catalogue of Microorganisms (GCM) 10K type strain sequencing project: providing services to taxonomists for standard genome sequencing and annotation.</title>
        <authorList>
            <consortium name="The Broad Institute Genomics Platform"/>
            <consortium name="The Broad Institute Genome Sequencing Center for Infectious Disease"/>
            <person name="Wu L."/>
            <person name="Ma J."/>
        </authorList>
    </citation>
    <scope>NUCLEOTIDE SEQUENCE [LARGE SCALE GENOMIC DNA]</scope>
    <source>
        <strain evidence="2">KCTC 42964</strain>
    </source>
</reference>
<sequence>MRDILRDRLSGGALALLIAWFLVLQTLIGGIGAGIAHAGSAGGGFAVICSPSGLLAAGAGTDIPGGPAAPAHSCCLALCQALGGLPPALPASATLHVLPAPAGPGAFATASGLERPAGPAFRLPEARAPPAAA</sequence>
<accession>A0ABV7L0U5</accession>
<dbReference type="EMBL" id="JBHRTR010000028">
    <property type="protein sequence ID" value="MFC3228202.1"/>
    <property type="molecule type" value="Genomic_DNA"/>
</dbReference>
<dbReference type="Proteomes" id="UP001595528">
    <property type="component" value="Unassembled WGS sequence"/>
</dbReference>
<evidence type="ECO:0000313" key="2">
    <source>
        <dbReference type="Proteomes" id="UP001595528"/>
    </source>
</evidence>